<evidence type="ECO:0000313" key="2">
    <source>
        <dbReference type="Proteomes" id="UP000218896"/>
    </source>
</evidence>
<dbReference type="EMBL" id="NSKD01000012">
    <property type="protein sequence ID" value="PAU76423.1"/>
    <property type="molecule type" value="Genomic_DNA"/>
</dbReference>
<organism evidence="1 2">
    <name type="scientific">Halovibrio salipaludis</name>
    <dbReference type="NCBI Taxonomy" id="2032626"/>
    <lineage>
        <taxon>Bacteria</taxon>
        <taxon>Pseudomonadati</taxon>
        <taxon>Pseudomonadota</taxon>
        <taxon>Gammaproteobacteria</taxon>
        <taxon>Oceanospirillales</taxon>
        <taxon>Halomonadaceae</taxon>
        <taxon>Halovibrio</taxon>
    </lineage>
</organism>
<dbReference type="AlphaFoldDB" id="A0A2A2EVX0"/>
<name>A0A2A2EVX0_9GAMM</name>
<reference evidence="1 2" key="1">
    <citation type="submission" date="2017-08" db="EMBL/GenBank/DDBJ databases">
        <title>Halovibrio sewagensis sp. nov., isolated from wastewater of high salinity.</title>
        <authorList>
            <person name="Dong X."/>
            <person name="Zhang G."/>
        </authorList>
    </citation>
    <scope>NUCLEOTIDE SEQUENCE [LARGE SCALE GENOMIC DNA]</scope>
    <source>
        <strain evidence="1 2">YL5-2</strain>
    </source>
</reference>
<comment type="caution">
    <text evidence="1">The sequence shown here is derived from an EMBL/GenBank/DDBJ whole genome shotgun (WGS) entry which is preliminary data.</text>
</comment>
<dbReference type="OrthoDB" id="6185057at2"/>
<sequence>MSRPTHATGNPQLYLKQVTRQARHVMDLCHQGKHEAVRIQEHRLAGLVSAAMTLKPEWHEPLLGVERVVFEYSLRPCHSVSPEAFLIHRACTAFSALSNQQEAA</sequence>
<evidence type="ECO:0000313" key="1">
    <source>
        <dbReference type="EMBL" id="PAU76423.1"/>
    </source>
</evidence>
<proteinExistence type="predicted"/>
<gene>
    <name evidence="1" type="ORF">CK501_15925</name>
</gene>
<keyword evidence="2" id="KW-1185">Reference proteome</keyword>
<accession>A0A2A2EVX0</accession>
<protein>
    <submittedName>
        <fullName evidence="1">Uncharacterized protein</fullName>
    </submittedName>
</protein>
<dbReference type="RefSeq" id="WP_095618733.1">
    <property type="nucleotide sequence ID" value="NZ_NSKD01000012.1"/>
</dbReference>
<dbReference type="Proteomes" id="UP000218896">
    <property type="component" value="Unassembled WGS sequence"/>
</dbReference>